<organism evidence="5 6">
    <name type="scientific">Saliphagus infecundisoli</name>
    <dbReference type="NCBI Taxonomy" id="1849069"/>
    <lineage>
        <taxon>Archaea</taxon>
        <taxon>Methanobacteriati</taxon>
        <taxon>Methanobacteriota</taxon>
        <taxon>Stenosarchaea group</taxon>
        <taxon>Halobacteria</taxon>
        <taxon>Halobacteriales</taxon>
        <taxon>Natrialbaceae</taxon>
        <taxon>Saliphagus</taxon>
    </lineage>
</organism>
<evidence type="ECO:0000256" key="3">
    <source>
        <dbReference type="SAM" id="MobiDB-lite"/>
    </source>
</evidence>
<keyword evidence="6" id="KW-1185">Reference proteome</keyword>
<evidence type="ECO:0000259" key="4">
    <source>
        <dbReference type="Pfam" id="PF00884"/>
    </source>
</evidence>
<evidence type="ECO:0000256" key="2">
    <source>
        <dbReference type="ARBA" id="ARBA00022801"/>
    </source>
</evidence>
<proteinExistence type="inferred from homology"/>
<dbReference type="Gene3D" id="3.40.720.10">
    <property type="entry name" value="Alkaline Phosphatase, subunit A"/>
    <property type="match status" value="1"/>
</dbReference>
<gene>
    <name evidence="5" type="ORF">ACFPFO_12495</name>
</gene>
<reference evidence="5 6" key="1">
    <citation type="journal article" date="2019" name="Int. J. Syst. Evol. Microbiol.">
        <title>The Global Catalogue of Microorganisms (GCM) 10K type strain sequencing project: providing services to taxonomists for standard genome sequencing and annotation.</title>
        <authorList>
            <consortium name="The Broad Institute Genomics Platform"/>
            <consortium name="The Broad Institute Genome Sequencing Center for Infectious Disease"/>
            <person name="Wu L."/>
            <person name="Ma J."/>
        </authorList>
    </citation>
    <scope>NUCLEOTIDE SEQUENCE [LARGE SCALE GENOMIC DNA]</scope>
    <source>
        <strain evidence="5 6">CGMCC 1.15824</strain>
    </source>
</reference>
<dbReference type="Pfam" id="PF00884">
    <property type="entry name" value="Sulfatase"/>
    <property type="match status" value="1"/>
</dbReference>
<dbReference type="RefSeq" id="WP_224827325.1">
    <property type="nucleotide sequence ID" value="NZ_JAIVEF010000001.1"/>
</dbReference>
<dbReference type="PANTHER" id="PTHR42693:SF53">
    <property type="entry name" value="ENDO-4-O-SULFATASE"/>
    <property type="match status" value="1"/>
</dbReference>
<dbReference type="AlphaFoldDB" id="A0ABD5QHS4"/>
<dbReference type="GO" id="GO:0016787">
    <property type="term" value="F:hydrolase activity"/>
    <property type="evidence" value="ECO:0007669"/>
    <property type="project" value="UniProtKB-KW"/>
</dbReference>
<dbReference type="EMBL" id="JBHSJG010000036">
    <property type="protein sequence ID" value="MFC4988567.1"/>
    <property type="molecule type" value="Genomic_DNA"/>
</dbReference>
<feature type="domain" description="Sulfatase N-terminal" evidence="4">
    <location>
        <begin position="3"/>
        <end position="349"/>
    </location>
</feature>
<name>A0ABD5QHS4_9EURY</name>
<evidence type="ECO:0000313" key="6">
    <source>
        <dbReference type="Proteomes" id="UP001595925"/>
    </source>
</evidence>
<evidence type="ECO:0000256" key="1">
    <source>
        <dbReference type="ARBA" id="ARBA00008779"/>
    </source>
</evidence>
<dbReference type="InterPro" id="IPR000917">
    <property type="entry name" value="Sulfatase_N"/>
</dbReference>
<evidence type="ECO:0000313" key="5">
    <source>
        <dbReference type="EMBL" id="MFC4988567.1"/>
    </source>
</evidence>
<keyword evidence="2" id="KW-0378">Hydrolase</keyword>
<accession>A0ABD5QHS4</accession>
<dbReference type="Proteomes" id="UP001595925">
    <property type="component" value="Unassembled WGS sequence"/>
</dbReference>
<comment type="caution">
    <text evidence="5">The sequence shown here is derived from an EMBL/GenBank/DDBJ whole genome shotgun (WGS) entry which is preliminary data.</text>
</comment>
<dbReference type="InterPro" id="IPR050738">
    <property type="entry name" value="Sulfatase"/>
</dbReference>
<sequence length="474" mass="53080">MSRNVVLVCLDTARKDLFDEYAREIRRRADVSFEGARAASCWSVPSHASMFTGTLPSEHGIHSHNPSFFGLDRAETVIGDLPDHTAIGVSANAYARSEFGFDRLFDSFIDVSRGTVFNEGLDVPAWHDREDREGVRKYLAFARTVAGHDHPAKSLANGVANQVHYALPRVGIASPLDDGARAIARSTKRLLEDADEPFFLFANVMDTHGPRSPRLPYDESIHGLPADWSFGLDDWEVNLADDPERFEAEFRDLRRLMAAEVEYTDRVIGGYIDHLRESTDRETTVIVTADHGENVGYPSEDGLYKHTSSLSEGLLHVPFVLVNPPAGYDRIEEGLFSHVDLRRLICGLANGETPDVFRESIAAETVGICSSHRGNLEEEDLEYWDRMIRCAYRGTEKVEWDSQGRSRRFEIDPDAPSSQTELETDVEVPGWALEHFSEEITAVKERAVAEDRSSEIEDEISEDAMGRLESLGYA</sequence>
<dbReference type="InterPro" id="IPR017850">
    <property type="entry name" value="Alkaline_phosphatase_core_sf"/>
</dbReference>
<protein>
    <submittedName>
        <fullName evidence="5">Sulfatase-like hydrolase/transferase</fullName>
    </submittedName>
</protein>
<dbReference type="SUPFAM" id="SSF53649">
    <property type="entry name" value="Alkaline phosphatase-like"/>
    <property type="match status" value="1"/>
</dbReference>
<feature type="region of interest" description="Disordered" evidence="3">
    <location>
        <begin position="447"/>
        <end position="474"/>
    </location>
</feature>
<dbReference type="PANTHER" id="PTHR42693">
    <property type="entry name" value="ARYLSULFATASE FAMILY MEMBER"/>
    <property type="match status" value="1"/>
</dbReference>
<comment type="similarity">
    <text evidence="1">Belongs to the sulfatase family.</text>
</comment>